<organism evidence="1 2">
    <name type="scientific">Pangasianodon gigas</name>
    <name type="common">Mekong giant catfish</name>
    <name type="synonym">Pangasius gigas</name>
    <dbReference type="NCBI Taxonomy" id="30993"/>
    <lineage>
        <taxon>Eukaryota</taxon>
        <taxon>Metazoa</taxon>
        <taxon>Chordata</taxon>
        <taxon>Craniata</taxon>
        <taxon>Vertebrata</taxon>
        <taxon>Euteleostomi</taxon>
        <taxon>Actinopterygii</taxon>
        <taxon>Neopterygii</taxon>
        <taxon>Teleostei</taxon>
        <taxon>Ostariophysi</taxon>
        <taxon>Siluriformes</taxon>
        <taxon>Pangasiidae</taxon>
        <taxon>Pangasianodon</taxon>
    </lineage>
</organism>
<evidence type="ECO:0000313" key="2">
    <source>
        <dbReference type="Proteomes" id="UP000829447"/>
    </source>
</evidence>
<proteinExistence type="predicted"/>
<dbReference type="Proteomes" id="UP000829447">
    <property type="component" value="Linkage Group LG15"/>
</dbReference>
<dbReference type="EMBL" id="CM040468">
    <property type="protein sequence ID" value="MCI4386768.1"/>
    <property type="molecule type" value="Genomic_DNA"/>
</dbReference>
<comment type="caution">
    <text evidence="1">The sequence shown here is derived from an EMBL/GenBank/DDBJ whole genome shotgun (WGS) entry which is preliminary data.</text>
</comment>
<keyword evidence="2" id="KW-1185">Reference proteome</keyword>
<reference evidence="1 2" key="1">
    <citation type="journal article" date="2022" name="bioRxiv">
        <title>An ancient truncated duplication of the anti-Mullerian hormone receptor type 2 gene is a potential conserved master sex determinant in the Pangasiidae catfish family.</title>
        <authorList>
            <person name="Wen M."/>
            <person name="Pan Q."/>
            <person name="Jouanno E."/>
            <person name="Montfort J."/>
            <person name="Zahm M."/>
            <person name="Cabau C."/>
            <person name="Klopp C."/>
            <person name="Iampietro C."/>
            <person name="Roques C."/>
            <person name="Bouchez O."/>
            <person name="Castinel A."/>
            <person name="Donnadieu C."/>
            <person name="Parrinello H."/>
            <person name="Poncet C."/>
            <person name="Belmonte E."/>
            <person name="Gautier V."/>
            <person name="Avarre J.-C."/>
            <person name="Dugue R."/>
            <person name="Gustiano R."/>
            <person name="Ha T.T.T."/>
            <person name="Campet M."/>
            <person name="Sriphairoj K."/>
            <person name="Ribolli J."/>
            <person name="de Almeida F.L."/>
            <person name="Desvignes T."/>
            <person name="Postlethwait J.H."/>
            <person name="Bucao C.F."/>
            <person name="Robinson-Rechavi M."/>
            <person name="Bobe J."/>
            <person name="Herpin A."/>
            <person name="Guiguen Y."/>
        </authorList>
    </citation>
    <scope>NUCLEOTIDE SEQUENCE [LARGE SCALE GENOMIC DNA]</scope>
    <source>
        <strain evidence="1">YG-Dec2019</strain>
    </source>
</reference>
<name>A0ACC5X5X7_PANGG</name>
<sequence length="104" mass="11742">MLIYCVYTVDILGVFYTAEVLFSALDVLLDVRCQHSRGMKQYTKDKQSAASSCLNGHTCGFTVYQGRRYCVHCLAKKKNSKAIFKCRSCDVPLCVIADHLCFTK</sequence>
<accession>A0ACC5X5X7</accession>
<protein>
    <submittedName>
        <fullName evidence="1">Uncharacterized protein</fullName>
    </submittedName>
</protein>
<evidence type="ECO:0000313" key="1">
    <source>
        <dbReference type="EMBL" id="MCI4386768.1"/>
    </source>
</evidence>
<gene>
    <name evidence="1" type="ORF">PGIGA_G00066410</name>
</gene>